<dbReference type="OMA" id="EYELCEA"/>
<dbReference type="GO" id="GO:0035303">
    <property type="term" value="P:regulation of dephosphorylation"/>
    <property type="evidence" value="ECO:0007669"/>
    <property type="project" value="TreeGrafter"/>
</dbReference>
<dbReference type="Proteomes" id="UP000000599">
    <property type="component" value="Chromosome G"/>
</dbReference>
<dbReference type="VEuPathDB" id="FungiDB:DEHA2G02508g"/>
<evidence type="ECO:0000256" key="1">
    <source>
        <dbReference type="SAM" id="MobiDB-lite"/>
    </source>
</evidence>
<dbReference type="AlphaFoldDB" id="Q6BJG8"/>
<dbReference type="RefSeq" id="XP_461653.2">
    <property type="nucleotide sequence ID" value="XM_461653.1"/>
</dbReference>
<dbReference type="InterPro" id="IPR007304">
    <property type="entry name" value="TAP46-like"/>
</dbReference>
<dbReference type="GO" id="GO:0051721">
    <property type="term" value="F:protein phosphatase 2A binding"/>
    <property type="evidence" value="ECO:0007669"/>
    <property type="project" value="TreeGrafter"/>
</dbReference>
<protein>
    <submittedName>
        <fullName evidence="2">DEHA2G02508p</fullName>
    </submittedName>
</protein>
<dbReference type="PANTHER" id="PTHR10933:SF9">
    <property type="entry name" value="IMMUNOGLOBULIN-BINDING PROTEIN 1"/>
    <property type="match status" value="1"/>
</dbReference>
<proteinExistence type="predicted"/>
<gene>
    <name evidence="2" type="ordered locus">DEHA2G02508g</name>
</gene>
<dbReference type="Gene3D" id="1.25.40.540">
    <property type="entry name" value="TAP42-like family"/>
    <property type="match status" value="1"/>
</dbReference>
<dbReference type="PANTHER" id="PTHR10933">
    <property type="entry name" value="IMMUNOGLOBULIN-BINDING PROTEIN 1"/>
    <property type="match status" value="1"/>
</dbReference>
<dbReference type="STRING" id="284592.Q6BJG8"/>
<dbReference type="OrthoDB" id="10261753at2759"/>
<reference evidence="2 3" key="1">
    <citation type="journal article" date="2004" name="Nature">
        <title>Genome evolution in yeasts.</title>
        <authorList>
            <consortium name="Genolevures"/>
            <person name="Dujon B."/>
            <person name="Sherman D."/>
            <person name="Fischer G."/>
            <person name="Durrens P."/>
            <person name="Casaregola S."/>
            <person name="Lafontaine I."/>
            <person name="de Montigny J."/>
            <person name="Marck C."/>
            <person name="Neuveglise C."/>
            <person name="Talla E."/>
            <person name="Goffard N."/>
            <person name="Frangeul L."/>
            <person name="Aigle M."/>
            <person name="Anthouard V."/>
            <person name="Babour A."/>
            <person name="Barbe V."/>
            <person name="Barnay S."/>
            <person name="Blanchin S."/>
            <person name="Beckerich J.M."/>
            <person name="Beyne E."/>
            <person name="Bleykasten C."/>
            <person name="Boisrame A."/>
            <person name="Boyer J."/>
            <person name="Cattolico L."/>
            <person name="Confanioleri F."/>
            <person name="de Daruvar A."/>
            <person name="Despons L."/>
            <person name="Fabre E."/>
            <person name="Fairhead C."/>
            <person name="Ferry-Dumazet H."/>
            <person name="Groppi A."/>
            <person name="Hantraye F."/>
            <person name="Hennequin C."/>
            <person name="Jauniaux N."/>
            <person name="Joyet P."/>
            <person name="Kachouri R."/>
            <person name="Kerrest A."/>
            <person name="Koszul R."/>
            <person name="Lemaire M."/>
            <person name="Lesur I."/>
            <person name="Ma L."/>
            <person name="Muller H."/>
            <person name="Nicaud J.M."/>
            <person name="Nikolski M."/>
            <person name="Oztas S."/>
            <person name="Ozier-Kalogeropoulos O."/>
            <person name="Pellenz S."/>
            <person name="Potier S."/>
            <person name="Richard G.F."/>
            <person name="Straub M.L."/>
            <person name="Suleau A."/>
            <person name="Swennene D."/>
            <person name="Tekaia F."/>
            <person name="Wesolowski-Louvel M."/>
            <person name="Westhof E."/>
            <person name="Wirth B."/>
            <person name="Zeniou-Meyer M."/>
            <person name="Zivanovic I."/>
            <person name="Bolotin-Fukuhara M."/>
            <person name="Thierry A."/>
            <person name="Bouchier C."/>
            <person name="Caudron B."/>
            <person name="Scarpelli C."/>
            <person name="Gaillardin C."/>
            <person name="Weissenbach J."/>
            <person name="Wincker P."/>
            <person name="Souciet J.L."/>
        </authorList>
    </citation>
    <scope>NUCLEOTIDE SEQUENCE [LARGE SCALE GENOMIC DNA]</scope>
    <source>
        <strain evidence="3">ATCC 36239 / CBS 767 / BCRC 21394 / JCM 1990 / NBRC 0083 / IGC 2968</strain>
    </source>
</reference>
<dbReference type="InterPro" id="IPR038511">
    <property type="entry name" value="TAP42/TAP46-like_sf"/>
</dbReference>
<dbReference type="eggNOG" id="KOG2830">
    <property type="taxonomic scope" value="Eukaryota"/>
</dbReference>
<dbReference type="InParanoid" id="Q6BJG8"/>
<sequence>MDNKENKNDRTVSERYRNAIGKFQSIFNGSSVFGDRKDSLKYQTNVGDLIKEFTLIQLIVDRLDLFSDNESLNEINVSYIQFINLDYYLGLLYSDYLWNPKTGQAPEASDPIEFKEMNITIAKSKLVHFIAQLDNYGEVLSKSQSSRVNSFKEIYNPTYDELVSYSNPALKRADKIENYKLEKELKGKLQILNDYYNQNSEKGEEEDDSMFERFDEEIVKAIYIDQLRLYSISAFNNLELLSMELQVLSNRPKQRITEIDPPKSKEEPSMENDYGYTSKLESLPFNNKSKISDLISKQGKILQPFTITSNKQDLKSKVFGTGQVLPSMSVEEYLDYELANGKMMKEEVKDEKNDSDSDNSDEELEKRQWDDWKDDNPKGSGNMKANLG</sequence>
<organism evidence="2 3">
    <name type="scientific">Debaryomyces hansenii (strain ATCC 36239 / CBS 767 / BCRC 21394 / JCM 1990 / NBRC 0083 / IGC 2968)</name>
    <name type="common">Yeast</name>
    <name type="synonym">Torulaspora hansenii</name>
    <dbReference type="NCBI Taxonomy" id="284592"/>
    <lineage>
        <taxon>Eukaryota</taxon>
        <taxon>Fungi</taxon>
        <taxon>Dikarya</taxon>
        <taxon>Ascomycota</taxon>
        <taxon>Saccharomycotina</taxon>
        <taxon>Pichiomycetes</taxon>
        <taxon>Debaryomycetaceae</taxon>
        <taxon>Debaryomyces</taxon>
    </lineage>
</organism>
<feature type="compositionally biased region" description="Basic and acidic residues" evidence="1">
    <location>
        <begin position="256"/>
        <end position="268"/>
    </location>
</feature>
<feature type="region of interest" description="Disordered" evidence="1">
    <location>
        <begin position="256"/>
        <end position="275"/>
    </location>
</feature>
<dbReference type="HOGENOM" id="CLU_041824_2_2_1"/>
<keyword evidence="3" id="KW-1185">Reference proteome</keyword>
<dbReference type="GO" id="GO:0009966">
    <property type="term" value="P:regulation of signal transduction"/>
    <property type="evidence" value="ECO:0007669"/>
    <property type="project" value="InterPro"/>
</dbReference>
<accession>Q6BJG8</accession>
<dbReference type="GO" id="GO:0005829">
    <property type="term" value="C:cytosol"/>
    <property type="evidence" value="ECO:0007669"/>
    <property type="project" value="TreeGrafter"/>
</dbReference>
<name>Q6BJG8_DEBHA</name>
<dbReference type="Pfam" id="PF04177">
    <property type="entry name" value="TAP42"/>
    <property type="match status" value="1"/>
</dbReference>
<evidence type="ECO:0000313" key="2">
    <source>
        <dbReference type="EMBL" id="CAG90101.2"/>
    </source>
</evidence>
<evidence type="ECO:0000313" key="3">
    <source>
        <dbReference type="Proteomes" id="UP000000599"/>
    </source>
</evidence>
<dbReference type="GeneID" id="2904519"/>
<dbReference type="KEGG" id="dha:DEHA2G02508g"/>
<dbReference type="EMBL" id="CR382139">
    <property type="protein sequence ID" value="CAG90101.2"/>
    <property type="molecule type" value="Genomic_DNA"/>
</dbReference>
<feature type="region of interest" description="Disordered" evidence="1">
    <location>
        <begin position="345"/>
        <end position="388"/>
    </location>
</feature>
<dbReference type="FunCoup" id="Q6BJG8">
    <property type="interactions" value="678"/>
</dbReference>
<feature type="compositionally biased region" description="Basic and acidic residues" evidence="1">
    <location>
        <begin position="345"/>
        <end position="355"/>
    </location>
</feature>
<feature type="compositionally biased region" description="Basic and acidic residues" evidence="1">
    <location>
        <begin position="364"/>
        <end position="377"/>
    </location>
</feature>